<evidence type="ECO:0000313" key="4">
    <source>
        <dbReference type="EMBL" id="OGL43419.1"/>
    </source>
</evidence>
<comment type="caution">
    <text evidence="4">The sequence shown here is derived from an EMBL/GenBank/DDBJ whole genome shotgun (WGS) entry which is preliminary data.</text>
</comment>
<keyword evidence="2" id="KW-0732">Signal</keyword>
<dbReference type="SUPFAM" id="SSF88713">
    <property type="entry name" value="Glycoside hydrolase/deacetylase"/>
    <property type="match status" value="1"/>
</dbReference>
<dbReference type="GO" id="GO:0005975">
    <property type="term" value="P:carbohydrate metabolic process"/>
    <property type="evidence" value="ECO:0007669"/>
    <property type="project" value="InterPro"/>
</dbReference>
<dbReference type="Gene3D" id="3.20.20.370">
    <property type="entry name" value="Glycoside hydrolase/deacetylase"/>
    <property type="match status" value="1"/>
</dbReference>
<dbReference type="GO" id="GO:0005576">
    <property type="term" value="C:extracellular region"/>
    <property type="evidence" value="ECO:0007669"/>
    <property type="project" value="UniProtKB-SubCell"/>
</dbReference>
<evidence type="ECO:0000256" key="2">
    <source>
        <dbReference type="ARBA" id="ARBA00022729"/>
    </source>
</evidence>
<proteinExistence type="predicted"/>
<gene>
    <name evidence="4" type="ORF">A2W05_01740</name>
</gene>
<organism evidence="4 5">
    <name type="scientific">Candidatus Schekmanbacteria bacterium RBG_16_38_10</name>
    <dbReference type="NCBI Taxonomy" id="1817879"/>
    <lineage>
        <taxon>Bacteria</taxon>
        <taxon>Candidatus Schekmaniibacteriota</taxon>
    </lineage>
</organism>
<dbReference type="Pfam" id="PF01522">
    <property type="entry name" value="Polysacc_deac_1"/>
    <property type="match status" value="1"/>
</dbReference>
<sequence length="345" mass="40070">MNINSFRKTILLHTLSAVPYPLLEKIVRPAVIIPYYHMISDDEVIHIKHLYRHKNIKEFTQALEFLLQNYTPLSLMELIDIITKGGALPEKAFLLTFDDGFREMSDIVAPILIEKGIPATFFINTAFIDNKEMCYQHEASILEEYLRNNCLSQEVMRKTAEILQGQSPCSKGRTPLMVMFRERELLHDIAKVVGYDFNDYLMRNKPYLTSEQIRRLLNQGFTIGAHSINHPLYSALSLEDQLYQTSKSIRDIKDRFGLKYGAFAFPHTDHGVSKEFFIEIYKTGLVDISFGTSGIMDDIFYRNMQRINFERPLLPVQNIMSFHLARRFFKNITGNGRLTRHCIVD</sequence>
<evidence type="ECO:0000256" key="1">
    <source>
        <dbReference type="ARBA" id="ARBA00004613"/>
    </source>
</evidence>
<dbReference type="InterPro" id="IPR011330">
    <property type="entry name" value="Glyco_hydro/deAcase_b/a-brl"/>
</dbReference>
<dbReference type="InterPro" id="IPR051398">
    <property type="entry name" value="Polysacch_Deacetylase"/>
</dbReference>
<dbReference type="PANTHER" id="PTHR34216:SF3">
    <property type="entry name" value="POLY-BETA-1,6-N-ACETYL-D-GLUCOSAMINE N-DEACETYLASE"/>
    <property type="match status" value="1"/>
</dbReference>
<dbReference type="Proteomes" id="UP000178797">
    <property type="component" value="Unassembled WGS sequence"/>
</dbReference>
<reference evidence="4 5" key="1">
    <citation type="journal article" date="2016" name="Nat. Commun.">
        <title>Thousands of microbial genomes shed light on interconnected biogeochemical processes in an aquifer system.</title>
        <authorList>
            <person name="Anantharaman K."/>
            <person name="Brown C.T."/>
            <person name="Hug L.A."/>
            <person name="Sharon I."/>
            <person name="Castelle C.J."/>
            <person name="Probst A.J."/>
            <person name="Thomas B.C."/>
            <person name="Singh A."/>
            <person name="Wilkins M.J."/>
            <person name="Karaoz U."/>
            <person name="Brodie E.L."/>
            <person name="Williams K.H."/>
            <person name="Hubbard S.S."/>
            <person name="Banfield J.F."/>
        </authorList>
    </citation>
    <scope>NUCLEOTIDE SEQUENCE [LARGE SCALE GENOMIC DNA]</scope>
</reference>
<dbReference type="EMBL" id="MGDE01000231">
    <property type="protein sequence ID" value="OGL43419.1"/>
    <property type="molecule type" value="Genomic_DNA"/>
</dbReference>
<dbReference type="PANTHER" id="PTHR34216">
    <property type="match status" value="1"/>
</dbReference>
<dbReference type="AlphaFoldDB" id="A0A1F7RPD6"/>
<comment type="subcellular location">
    <subcellularLocation>
        <location evidence="1">Secreted</location>
    </subcellularLocation>
</comment>
<dbReference type="CDD" id="cd10918">
    <property type="entry name" value="CE4_NodB_like_5s_6s"/>
    <property type="match status" value="1"/>
</dbReference>
<dbReference type="InterPro" id="IPR002509">
    <property type="entry name" value="NODB_dom"/>
</dbReference>
<accession>A0A1F7RPD6</accession>
<evidence type="ECO:0000313" key="5">
    <source>
        <dbReference type="Proteomes" id="UP000178797"/>
    </source>
</evidence>
<feature type="domain" description="NodB homology" evidence="3">
    <location>
        <begin position="91"/>
        <end position="345"/>
    </location>
</feature>
<dbReference type="GO" id="GO:0016810">
    <property type="term" value="F:hydrolase activity, acting on carbon-nitrogen (but not peptide) bonds"/>
    <property type="evidence" value="ECO:0007669"/>
    <property type="project" value="InterPro"/>
</dbReference>
<protein>
    <recommendedName>
        <fullName evidence="3">NodB homology domain-containing protein</fullName>
    </recommendedName>
</protein>
<evidence type="ECO:0000259" key="3">
    <source>
        <dbReference type="PROSITE" id="PS51677"/>
    </source>
</evidence>
<dbReference type="PROSITE" id="PS51677">
    <property type="entry name" value="NODB"/>
    <property type="match status" value="1"/>
</dbReference>
<name>A0A1F7RPD6_9BACT</name>